<feature type="region of interest" description="Disordered" evidence="1">
    <location>
        <begin position="156"/>
        <end position="180"/>
    </location>
</feature>
<evidence type="ECO:0000313" key="2">
    <source>
        <dbReference type="EMBL" id="GGY61374.1"/>
    </source>
</evidence>
<dbReference type="Proteomes" id="UP000600946">
    <property type="component" value="Unassembled WGS sequence"/>
</dbReference>
<evidence type="ECO:0000313" key="3">
    <source>
        <dbReference type="Proteomes" id="UP000600946"/>
    </source>
</evidence>
<dbReference type="EMBL" id="BMUU01000015">
    <property type="protein sequence ID" value="GGY61374.1"/>
    <property type="molecule type" value="Genomic_DNA"/>
</dbReference>
<dbReference type="Gene3D" id="3.40.50.1820">
    <property type="entry name" value="alpha/beta hydrolase"/>
    <property type="match status" value="1"/>
</dbReference>
<sequence length="224" mass="24099">MYAAFAKGDTSRISSLLLAAGLPRGRPQASVLAAIARFYTGLQPHLLRRWTDRRSVAFEADRFDAREISVLLAAGLHDTVLRPEQIVAFHEQLTCRSVLLLHVDEHPVLPVRQLATRSGREVWQYARRWLDSELRGLATGVGEERVVVLGESPADAAKRGGDDNVTTPLRLGLGTPSLTGPGRLAGRGGGAENCVHAARSGGGQPGPLAGARRARHSVRWAAGR</sequence>
<gene>
    <name evidence="2" type="ORF">GCM10010326_65230</name>
</gene>
<dbReference type="GeneID" id="96294410"/>
<organism evidence="2 3">
    <name type="scientific">Streptomyces xanthochromogenes</name>
    <dbReference type="NCBI Taxonomy" id="67384"/>
    <lineage>
        <taxon>Bacteria</taxon>
        <taxon>Bacillati</taxon>
        <taxon>Actinomycetota</taxon>
        <taxon>Actinomycetes</taxon>
        <taxon>Kitasatosporales</taxon>
        <taxon>Streptomycetaceae</taxon>
        <taxon>Streptomyces</taxon>
    </lineage>
</organism>
<protein>
    <submittedName>
        <fullName evidence="2">Uncharacterized protein</fullName>
    </submittedName>
</protein>
<dbReference type="RefSeq" id="WP_190028984.1">
    <property type="nucleotide sequence ID" value="NZ_BMUU01000015.1"/>
</dbReference>
<keyword evidence="3" id="KW-1185">Reference proteome</keyword>
<dbReference type="SUPFAM" id="SSF53474">
    <property type="entry name" value="alpha/beta-Hydrolases"/>
    <property type="match status" value="1"/>
</dbReference>
<comment type="caution">
    <text evidence="2">The sequence shown here is derived from an EMBL/GenBank/DDBJ whole genome shotgun (WGS) entry which is preliminary data.</text>
</comment>
<dbReference type="InterPro" id="IPR029058">
    <property type="entry name" value="AB_hydrolase_fold"/>
</dbReference>
<name>A0ABQ3AQB1_9ACTN</name>
<feature type="compositionally biased region" description="Low complexity" evidence="1">
    <location>
        <begin position="166"/>
        <end position="180"/>
    </location>
</feature>
<reference evidence="3" key="1">
    <citation type="journal article" date="2019" name="Int. J. Syst. Evol. Microbiol.">
        <title>The Global Catalogue of Microorganisms (GCM) 10K type strain sequencing project: providing services to taxonomists for standard genome sequencing and annotation.</title>
        <authorList>
            <consortium name="The Broad Institute Genomics Platform"/>
            <consortium name="The Broad Institute Genome Sequencing Center for Infectious Disease"/>
            <person name="Wu L."/>
            <person name="Ma J."/>
        </authorList>
    </citation>
    <scope>NUCLEOTIDE SEQUENCE [LARGE SCALE GENOMIC DNA]</scope>
    <source>
        <strain evidence="3">JCM 4594</strain>
    </source>
</reference>
<feature type="region of interest" description="Disordered" evidence="1">
    <location>
        <begin position="199"/>
        <end position="224"/>
    </location>
</feature>
<accession>A0ABQ3AQB1</accession>
<proteinExistence type="predicted"/>
<evidence type="ECO:0000256" key="1">
    <source>
        <dbReference type="SAM" id="MobiDB-lite"/>
    </source>
</evidence>